<gene>
    <name evidence="1" type="ORF">BMF94_6692</name>
</gene>
<accession>A0A2S5B0L1</accession>
<keyword evidence="2" id="KW-1185">Reference proteome</keyword>
<dbReference type="STRING" id="741276.A0A2S5B0L1"/>
<comment type="caution">
    <text evidence="1">The sequence shown here is derived from an EMBL/GenBank/DDBJ whole genome shotgun (WGS) entry which is preliminary data.</text>
</comment>
<reference evidence="1 2" key="1">
    <citation type="journal article" date="2018" name="Front. Microbiol.">
        <title>Prospects for Fungal Bioremediation of Acidic Radioactive Waste Sites: Characterization and Genome Sequence of Rhodotorula taiwanensis MD1149.</title>
        <authorList>
            <person name="Tkavc R."/>
            <person name="Matrosova V.Y."/>
            <person name="Grichenko O.E."/>
            <person name="Gostincar C."/>
            <person name="Volpe R.P."/>
            <person name="Klimenkova P."/>
            <person name="Gaidamakova E.K."/>
            <person name="Zhou C.E."/>
            <person name="Stewart B.J."/>
            <person name="Lyman M.G."/>
            <person name="Malfatti S.A."/>
            <person name="Rubinfeld B."/>
            <person name="Courtot M."/>
            <person name="Singh J."/>
            <person name="Dalgard C.L."/>
            <person name="Hamilton T."/>
            <person name="Frey K.G."/>
            <person name="Gunde-Cimerman N."/>
            <person name="Dugan L."/>
            <person name="Daly M.J."/>
        </authorList>
    </citation>
    <scope>NUCLEOTIDE SEQUENCE [LARGE SCALE GENOMIC DNA]</scope>
    <source>
        <strain evidence="1 2">MD1149</strain>
    </source>
</reference>
<proteinExistence type="predicted"/>
<organism evidence="1 2">
    <name type="scientific">Rhodotorula taiwanensis</name>
    <dbReference type="NCBI Taxonomy" id="741276"/>
    <lineage>
        <taxon>Eukaryota</taxon>
        <taxon>Fungi</taxon>
        <taxon>Dikarya</taxon>
        <taxon>Basidiomycota</taxon>
        <taxon>Pucciniomycotina</taxon>
        <taxon>Microbotryomycetes</taxon>
        <taxon>Sporidiobolales</taxon>
        <taxon>Sporidiobolaceae</taxon>
        <taxon>Rhodotorula</taxon>
    </lineage>
</organism>
<sequence>MFHSNGWKAVGSGGGSYTNGDVRSRMLAAVRPFISTKRNLALTVVVATFALFALLSHSASAASTLSSSSSTSSSHYRLPASRFNPSSWRSPFSFSFSGHAATCTPHAPADLRDRFERASRPLDPDASTQQRLDDWEFEAPGWGVEPADWVRRNVESCPSHRIKPNQNSQLLDNAHLVWTALNTTGIMALRSEMIGFLRKKEAEGKMGPDAWGQGK</sequence>
<evidence type="ECO:0000313" key="1">
    <source>
        <dbReference type="EMBL" id="POY70306.1"/>
    </source>
</evidence>
<evidence type="ECO:0000313" key="2">
    <source>
        <dbReference type="Proteomes" id="UP000237144"/>
    </source>
</evidence>
<name>A0A2S5B0L1_9BASI</name>
<dbReference type="Proteomes" id="UP000237144">
    <property type="component" value="Unassembled WGS sequence"/>
</dbReference>
<feature type="non-terminal residue" evidence="1">
    <location>
        <position position="215"/>
    </location>
</feature>
<dbReference type="AlphaFoldDB" id="A0A2S5B0L1"/>
<dbReference type="EMBL" id="PJQD01000126">
    <property type="protein sequence ID" value="POY70306.1"/>
    <property type="molecule type" value="Genomic_DNA"/>
</dbReference>
<protein>
    <submittedName>
        <fullName evidence="1">Uncharacterized protein</fullName>
    </submittedName>
</protein>